<feature type="region of interest" description="Disordered" evidence="1">
    <location>
        <begin position="69"/>
        <end position="106"/>
    </location>
</feature>
<name>B8M4H9_TALSN</name>
<dbReference type="InParanoid" id="B8M4H9"/>
<protein>
    <recommendedName>
        <fullName evidence="4">Impact N-terminal domain-containing protein</fullName>
    </recommendedName>
</protein>
<proteinExistence type="predicted"/>
<dbReference type="GeneID" id="8106713"/>
<evidence type="ECO:0000256" key="1">
    <source>
        <dbReference type="SAM" id="MobiDB-lite"/>
    </source>
</evidence>
<dbReference type="HOGENOM" id="CLU_031573_1_0_1"/>
<dbReference type="EMBL" id="EQ962654">
    <property type="protein sequence ID" value="EED19174.1"/>
    <property type="molecule type" value="Genomic_DNA"/>
</dbReference>
<accession>B8M4H9</accession>
<evidence type="ECO:0008006" key="4">
    <source>
        <dbReference type="Google" id="ProtNLM"/>
    </source>
</evidence>
<dbReference type="VEuPathDB" id="FungiDB:TSTA_024960"/>
<evidence type="ECO:0000313" key="3">
    <source>
        <dbReference type="Proteomes" id="UP000001745"/>
    </source>
</evidence>
<dbReference type="AlphaFoldDB" id="B8M4H9"/>
<keyword evidence="3" id="KW-1185">Reference proteome</keyword>
<evidence type="ECO:0000313" key="2">
    <source>
        <dbReference type="EMBL" id="EED19174.1"/>
    </source>
</evidence>
<dbReference type="OMA" id="ELDKRAW"/>
<dbReference type="RefSeq" id="XP_002479608.1">
    <property type="nucleotide sequence ID" value="XM_002479563.1"/>
</dbReference>
<dbReference type="STRING" id="441959.B8M4H9"/>
<reference evidence="3" key="1">
    <citation type="journal article" date="2015" name="Genome Announc.">
        <title>Genome sequence of the AIDS-associated pathogen Penicillium marneffei (ATCC18224) and its near taxonomic relative Talaromyces stipitatus (ATCC10500).</title>
        <authorList>
            <person name="Nierman W.C."/>
            <person name="Fedorova-Abrams N.D."/>
            <person name="Andrianopoulos A."/>
        </authorList>
    </citation>
    <scope>NUCLEOTIDE SEQUENCE [LARGE SCALE GENOMIC DNA]</scope>
    <source>
        <strain evidence="3">ATCC 10500 / CBS 375.48 / QM 6759 / NRRL 1006</strain>
    </source>
</reference>
<dbReference type="PhylomeDB" id="B8M4H9"/>
<dbReference type="OrthoDB" id="514070at2759"/>
<dbReference type="Proteomes" id="UP000001745">
    <property type="component" value="Unassembled WGS sequence"/>
</dbReference>
<gene>
    <name evidence="2" type="ORF">TSTA_024960</name>
</gene>
<organism evidence="2 3">
    <name type="scientific">Talaromyces stipitatus (strain ATCC 10500 / CBS 375.48 / QM 6759 / NRRL 1006)</name>
    <name type="common">Penicillium stipitatum</name>
    <dbReference type="NCBI Taxonomy" id="441959"/>
    <lineage>
        <taxon>Eukaryota</taxon>
        <taxon>Fungi</taxon>
        <taxon>Dikarya</taxon>
        <taxon>Ascomycota</taxon>
        <taxon>Pezizomycotina</taxon>
        <taxon>Eurotiomycetes</taxon>
        <taxon>Eurotiomycetidae</taxon>
        <taxon>Eurotiales</taxon>
        <taxon>Trichocomaceae</taxon>
        <taxon>Talaromyces</taxon>
        <taxon>Talaromyces sect. Talaromyces</taxon>
    </lineage>
</organism>
<feature type="compositionally biased region" description="Basic and acidic residues" evidence="1">
    <location>
        <begin position="69"/>
        <end position="80"/>
    </location>
</feature>
<sequence>MAAQLQALLRFLSQDAKVPLASAMGKIKDLQAAGLQNVDDISTSNLETLQSIFKDGKIAKQVHNAAKRVAKEGVQKRGASDDGQATTDKSSSTTKKMKFSNESGGNRTPYEIEYSLTLPITSEPEEVLSKTILKTNRAPLVLAFAVAVTKYTMPEQPLSSRLSLAQTVVSANSRSKAISLGIESSAAAVDEEGKGQPTVRVLGREISVLKRWDYDPDEGRPEGDDAVDEILSNSTTNTGLPPLWGLDLEALRKRDSVSAKGNPGYRSTSNLPIHTPEVARSYLLKSFTMMKEIDDNTEKADTSKKKKPRESTAEKERCLGLLLQVLDILFSSWASTLSAEELDRRAWTWYVRVRPEVQAGVAGWGEKGRLNLADILSLKR</sequence>
<dbReference type="eggNOG" id="ENOG502SK8I">
    <property type="taxonomic scope" value="Eukaryota"/>
</dbReference>